<feature type="chain" id="PRO_5038695998" description="Sporulation lipoprotein, YhcN/YlaJ family" evidence="1">
    <location>
        <begin position="25"/>
        <end position="169"/>
    </location>
</feature>
<sequence>MKKYTKLIAVLSICLITMSIIMIGCQPQEKPAPPNNYNNNQNPDTDYENDIYFDENMDNKMSNRADKIANAVARMGEVNRATVVVNDNTAIVGVNMENNMEGTMNNDLRQRIERTVKNTDNKITSVAITTDPNLYSRIDSIARNIRDGEDMTGYRQDIQEIMMQISPGM</sequence>
<proteinExistence type="predicted"/>
<dbReference type="RefSeq" id="WP_006307805.1">
    <property type="nucleotide sequence ID" value="NZ_ARZA01000052.1"/>
</dbReference>
<keyword evidence="1" id="KW-0732">Signal</keyword>
<protein>
    <recommendedName>
        <fullName evidence="4">Sporulation lipoprotein, YhcN/YlaJ family</fullName>
    </recommendedName>
</protein>
<name>R1AWI9_9FIRM</name>
<dbReference type="OrthoDB" id="1707228at2"/>
<evidence type="ECO:0000256" key="1">
    <source>
        <dbReference type="SAM" id="SignalP"/>
    </source>
</evidence>
<dbReference type="AlphaFoldDB" id="R1AWI9"/>
<dbReference type="eggNOG" id="ENOG5032YMT">
    <property type="taxonomic scope" value="Bacteria"/>
</dbReference>
<accession>R1AWI9</accession>
<dbReference type="Pfam" id="PF09580">
    <property type="entry name" value="Spore_YhcN_YlaJ"/>
    <property type="match status" value="1"/>
</dbReference>
<gene>
    <name evidence="2" type="ORF">L21TH_0383</name>
</gene>
<evidence type="ECO:0000313" key="3">
    <source>
        <dbReference type="Proteomes" id="UP000013378"/>
    </source>
</evidence>
<dbReference type="STRING" id="1304284.L21TH_0383"/>
<dbReference type="NCBIfam" id="TIGR02898">
    <property type="entry name" value="spore_YhcN_YlaJ"/>
    <property type="match status" value="1"/>
</dbReference>
<comment type="caution">
    <text evidence="2">The sequence shown here is derived from an EMBL/GenBank/DDBJ whole genome shotgun (WGS) entry which is preliminary data.</text>
</comment>
<organism evidence="2 3">
    <name type="scientific">Caldisalinibacter kiritimatiensis</name>
    <dbReference type="NCBI Taxonomy" id="1304284"/>
    <lineage>
        <taxon>Bacteria</taxon>
        <taxon>Bacillati</taxon>
        <taxon>Bacillota</taxon>
        <taxon>Tissierellia</taxon>
        <taxon>Tissierellales</taxon>
        <taxon>Thermohalobacteraceae</taxon>
        <taxon>Caldisalinibacter</taxon>
    </lineage>
</organism>
<evidence type="ECO:0008006" key="4">
    <source>
        <dbReference type="Google" id="ProtNLM"/>
    </source>
</evidence>
<dbReference type="EMBL" id="ARZA01000052">
    <property type="protein sequence ID" value="EOD01528.1"/>
    <property type="molecule type" value="Genomic_DNA"/>
</dbReference>
<feature type="signal peptide" evidence="1">
    <location>
        <begin position="1"/>
        <end position="24"/>
    </location>
</feature>
<dbReference type="PROSITE" id="PS51257">
    <property type="entry name" value="PROKAR_LIPOPROTEIN"/>
    <property type="match status" value="1"/>
</dbReference>
<dbReference type="GO" id="GO:0030435">
    <property type="term" value="P:sporulation resulting in formation of a cellular spore"/>
    <property type="evidence" value="ECO:0007669"/>
    <property type="project" value="InterPro"/>
</dbReference>
<dbReference type="InterPro" id="IPR019076">
    <property type="entry name" value="Spore_lipoprot_YhcN/YlaJ-like"/>
</dbReference>
<evidence type="ECO:0000313" key="2">
    <source>
        <dbReference type="EMBL" id="EOD01528.1"/>
    </source>
</evidence>
<reference evidence="2 3" key="1">
    <citation type="journal article" date="2015" name="Geomicrobiol. J.">
        <title>Caldisalinibacter kiritimatiensis gen. nov., sp. nov., a moderately thermohalophilic thiosulfate-reducing bacterium from a hypersaline microbial mat.</title>
        <authorList>
            <person name="Ben Hania W."/>
            <person name="Joseph M."/>
            <person name="Fiebig A."/>
            <person name="Bunk B."/>
            <person name="Klenk H.-P."/>
            <person name="Fardeau M.-L."/>
            <person name="Spring S."/>
        </authorList>
    </citation>
    <scope>NUCLEOTIDE SEQUENCE [LARGE SCALE GENOMIC DNA]</scope>
    <source>
        <strain evidence="2 3">L21-TH-D2</strain>
    </source>
</reference>
<keyword evidence="3" id="KW-1185">Reference proteome</keyword>
<dbReference type="InterPro" id="IPR014247">
    <property type="entry name" value="Spore_lipoprot_YhcN/YlaJ"/>
</dbReference>
<dbReference type="Proteomes" id="UP000013378">
    <property type="component" value="Unassembled WGS sequence"/>
</dbReference>